<dbReference type="PANTHER" id="PTHR37614:SF2">
    <property type="entry name" value="OS02G0121400 PROTEIN"/>
    <property type="match status" value="1"/>
</dbReference>
<protein>
    <submittedName>
        <fullName evidence="1">Uncharacterized protein</fullName>
    </submittedName>
</protein>
<evidence type="ECO:0000313" key="1">
    <source>
        <dbReference type="EMBL" id="KAF2324694.1"/>
    </source>
</evidence>
<comment type="caution">
    <text evidence="1">The sequence shown here is derived from an EMBL/GenBank/DDBJ whole genome shotgun (WGS) entry which is preliminary data.</text>
</comment>
<evidence type="ECO:0000313" key="2">
    <source>
        <dbReference type="Proteomes" id="UP000467840"/>
    </source>
</evidence>
<proteinExistence type="predicted"/>
<dbReference type="PANTHER" id="PTHR37614">
    <property type="entry name" value="OS02G0121400 PROTEIN"/>
    <property type="match status" value="1"/>
</dbReference>
<organism evidence="1 2">
    <name type="scientific">Hevea brasiliensis</name>
    <name type="common">Para rubber tree</name>
    <name type="synonym">Siphonia brasiliensis</name>
    <dbReference type="NCBI Taxonomy" id="3981"/>
    <lineage>
        <taxon>Eukaryota</taxon>
        <taxon>Viridiplantae</taxon>
        <taxon>Streptophyta</taxon>
        <taxon>Embryophyta</taxon>
        <taxon>Tracheophyta</taxon>
        <taxon>Spermatophyta</taxon>
        <taxon>Magnoliopsida</taxon>
        <taxon>eudicotyledons</taxon>
        <taxon>Gunneridae</taxon>
        <taxon>Pentapetalae</taxon>
        <taxon>rosids</taxon>
        <taxon>fabids</taxon>
        <taxon>Malpighiales</taxon>
        <taxon>Euphorbiaceae</taxon>
        <taxon>Crotonoideae</taxon>
        <taxon>Micrandreae</taxon>
        <taxon>Hevea</taxon>
    </lineage>
</organism>
<name>A0A6A6NHR0_HEVBR</name>
<dbReference type="AlphaFoldDB" id="A0A6A6NHR0"/>
<accession>A0A6A6NHR0</accession>
<dbReference type="Proteomes" id="UP000467840">
    <property type="component" value="Chromosome 5"/>
</dbReference>
<sequence>MEQRSSPSYRPKFTRNDEIEVAAVLLMLPSLIADGLRFSLSWGSKSGDLVPMRPRFRAGFIYQSPPPVPSLHGIGFLLGSAFDPRRLPSKSRLRVLPRLSPSVPTKEEWLEIMEQYTQSNELLIKEIKQLRHYYEELKASNLWLQAKKQELSLGNVRGEKPHLELKTSLNLLEVKLGQSTVKASTVVGYEGHHLHLVVDQRSLIMDKTANKAGTAESYPFPYDQALSLFHQEAD</sequence>
<gene>
    <name evidence="1" type="ORF">GH714_016318</name>
</gene>
<dbReference type="EMBL" id="JAAGAX010000001">
    <property type="protein sequence ID" value="KAF2324694.1"/>
    <property type="molecule type" value="Genomic_DNA"/>
</dbReference>
<reference evidence="1 2" key="1">
    <citation type="journal article" date="2020" name="Mol. Plant">
        <title>The Chromosome-Based Rubber Tree Genome Provides New Insights into Spurge Genome Evolution and Rubber Biosynthesis.</title>
        <authorList>
            <person name="Liu J."/>
            <person name="Shi C."/>
            <person name="Shi C.C."/>
            <person name="Li W."/>
            <person name="Zhang Q.J."/>
            <person name="Zhang Y."/>
            <person name="Li K."/>
            <person name="Lu H.F."/>
            <person name="Shi C."/>
            <person name="Zhu S.T."/>
            <person name="Xiao Z.Y."/>
            <person name="Nan H."/>
            <person name="Yue Y."/>
            <person name="Zhu X.G."/>
            <person name="Wu Y."/>
            <person name="Hong X.N."/>
            <person name="Fan G.Y."/>
            <person name="Tong Y."/>
            <person name="Zhang D."/>
            <person name="Mao C.L."/>
            <person name="Liu Y.L."/>
            <person name="Hao S.J."/>
            <person name="Liu W.Q."/>
            <person name="Lv M.Q."/>
            <person name="Zhang H.B."/>
            <person name="Liu Y."/>
            <person name="Hu-Tang G.R."/>
            <person name="Wang J.P."/>
            <person name="Wang J.H."/>
            <person name="Sun Y.H."/>
            <person name="Ni S.B."/>
            <person name="Chen W.B."/>
            <person name="Zhang X.C."/>
            <person name="Jiao Y.N."/>
            <person name="Eichler E.E."/>
            <person name="Li G.H."/>
            <person name="Liu X."/>
            <person name="Gao L.Z."/>
        </authorList>
    </citation>
    <scope>NUCLEOTIDE SEQUENCE [LARGE SCALE GENOMIC DNA]</scope>
    <source>
        <strain evidence="2">cv. GT1</strain>
        <tissue evidence="1">Leaf</tissue>
    </source>
</reference>
<keyword evidence="2" id="KW-1185">Reference proteome</keyword>